<dbReference type="OrthoDB" id="255848at2"/>
<reference evidence="4 5" key="1">
    <citation type="submission" date="2019-02" db="EMBL/GenBank/DDBJ databases">
        <title>Deep-cultivation of Planctomycetes and their phenomic and genomic characterization uncovers novel biology.</title>
        <authorList>
            <person name="Wiegand S."/>
            <person name="Jogler M."/>
            <person name="Boedeker C."/>
            <person name="Pinto D."/>
            <person name="Vollmers J."/>
            <person name="Rivas-Marin E."/>
            <person name="Kohn T."/>
            <person name="Peeters S.H."/>
            <person name="Heuer A."/>
            <person name="Rast P."/>
            <person name="Oberbeckmann S."/>
            <person name="Bunk B."/>
            <person name="Jeske O."/>
            <person name="Meyerdierks A."/>
            <person name="Storesund J.E."/>
            <person name="Kallscheuer N."/>
            <person name="Luecker S."/>
            <person name="Lage O.M."/>
            <person name="Pohl T."/>
            <person name="Merkel B.J."/>
            <person name="Hornburger P."/>
            <person name="Mueller R.-W."/>
            <person name="Bruemmer F."/>
            <person name="Labrenz M."/>
            <person name="Spormann A.M."/>
            <person name="Op den Camp H."/>
            <person name="Overmann J."/>
            <person name="Amann R."/>
            <person name="Jetten M.S.M."/>
            <person name="Mascher T."/>
            <person name="Medema M.H."/>
            <person name="Devos D.P."/>
            <person name="Kaster A.-K."/>
            <person name="Ovreas L."/>
            <person name="Rohde M."/>
            <person name="Galperin M.Y."/>
            <person name="Jogler C."/>
        </authorList>
    </citation>
    <scope>NUCLEOTIDE SEQUENCE [LARGE SCALE GENOMIC DNA]</scope>
    <source>
        <strain evidence="4 5">Pan44</strain>
    </source>
</reference>
<dbReference type="SUPFAM" id="SSF54523">
    <property type="entry name" value="Pili subunits"/>
    <property type="match status" value="1"/>
</dbReference>
<accession>A0A517SM36</accession>
<sequence>MKSRKCGVGQIKCGDGNQRAGFTLIELLVVIAIIAILIALLLPAVQQAREAARRTQCTNNLKQIALAMHNFADARGHLPQGARDHNSGAPSDPLNDTSPQCCNSLTVAGWSWSYHLLPYMEQPSIFNLADPTATSASSTYGAQNLAVAQSKVPAYTCPTRRAPTAYGTNKIFKVDYAGNAGEREFTGSAVYTDATATSAPKGNLRAPASSGEKTGVIVQTDRSKVIIERITDGSSNTIMVAEKAIGLTGQGSDGGENENWNNAGWDEDVVRHGAGRNGSGTTFGIPPLPDIKAPSKDWYNNFGGPHSGVVISAMGDGSVRGINYNIDSNVFRRLSHRADAEPVGEF</sequence>
<dbReference type="PROSITE" id="PS00409">
    <property type="entry name" value="PROKAR_NTER_METHYL"/>
    <property type="match status" value="1"/>
</dbReference>
<dbReference type="InterPro" id="IPR045584">
    <property type="entry name" value="Pilin-like"/>
</dbReference>
<dbReference type="PANTHER" id="PTHR30093:SF2">
    <property type="entry name" value="TYPE II SECRETION SYSTEM PROTEIN H"/>
    <property type="match status" value="1"/>
</dbReference>
<dbReference type="Gene3D" id="3.30.700.10">
    <property type="entry name" value="Glycoprotein, Type 4 Pilin"/>
    <property type="match status" value="1"/>
</dbReference>
<dbReference type="Proteomes" id="UP000315700">
    <property type="component" value="Chromosome"/>
</dbReference>
<dbReference type="InterPro" id="IPR011453">
    <property type="entry name" value="DUF1559"/>
</dbReference>
<evidence type="ECO:0000313" key="4">
    <source>
        <dbReference type="EMBL" id="QDT57183.1"/>
    </source>
</evidence>
<evidence type="ECO:0000256" key="2">
    <source>
        <dbReference type="SAM" id="Phobius"/>
    </source>
</evidence>
<dbReference type="AlphaFoldDB" id="A0A517SM36"/>
<feature type="domain" description="DUF1559" evidence="3">
    <location>
        <begin position="46"/>
        <end position="328"/>
    </location>
</feature>
<keyword evidence="5" id="KW-1185">Reference proteome</keyword>
<proteinExistence type="predicted"/>
<keyword evidence="2" id="KW-0812">Transmembrane</keyword>
<organism evidence="4 5">
    <name type="scientific">Caulifigura coniformis</name>
    <dbReference type="NCBI Taxonomy" id="2527983"/>
    <lineage>
        <taxon>Bacteria</taxon>
        <taxon>Pseudomonadati</taxon>
        <taxon>Planctomycetota</taxon>
        <taxon>Planctomycetia</taxon>
        <taxon>Planctomycetales</taxon>
        <taxon>Planctomycetaceae</taxon>
        <taxon>Caulifigura</taxon>
    </lineage>
</organism>
<dbReference type="PANTHER" id="PTHR30093">
    <property type="entry name" value="GENERAL SECRETION PATHWAY PROTEIN G"/>
    <property type="match status" value="1"/>
</dbReference>
<dbReference type="InParanoid" id="A0A517SM36"/>
<keyword evidence="2" id="KW-0472">Membrane</keyword>
<gene>
    <name evidence="4" type="ORF">Pan44_52500</name>
</gene>
<protein>
    <submittedName>
        <fullName evidence="4">Putative major pilin subunit</fullName>
    </submittedName>
</protein>
<evidence type="ECO:0000259" key="3">
    <source>
        <dbReference type="Pfam" id="PF07596"/>
    </source>
</evidence>
<feature type="compositionally biased region" description="Basic and acidic residues" evidence="1">
    <location>
        <begin position="77"/>
        <end position="86"/>
    </location>
</feature>
<dbReference type="NCBIfam" id="TIGR02532">
    <property type="entry name" value="IV_pilin_GFxxxE"/>
    <property type="match status" value="1"/>
</dbReference>
<dbReference type="EMBL" id="CP036271">
    <property type="protein sequence ID" value="QDT57183.1"/>
    <property type="molecule type" value="Genomic_DNA"/>
</dbReference>
<name>A0A517SM36_9PLAN</name>
<dbReference type="Pfam" id="PF07596">
    <property type="entry name" value="SBP_bac_10"/>
    <property type="match status" value="1"/>
</dbReference>
<dbReference type="KEGG" id="ccos:Pan44_52500"/>
<dbReference type="InterPro" id="IPR012902">
    <property type="entry name" value="N_methyl_site"/>
</dbReference>
<feature type="region of interest" description="Disordered" evidence="1">
    <location>
        <begin position="77"/>
        <end position="96"/>
    </location>
</feature>
<keyword evidence="2" id="KW-1133">Transmembrane helix</keyword>
<evidence type="ECO:0000313" key="5">
    <source>
        <dbReference type="Proteomes" id="UP000315700"/>
    </source>
</evidence>
<dbReference type="Pfam" id="PF07963">
    <property type="entry name" value="N_methyl"/>
    <property type="match status" value="1"/>
</dbReference>
<dbReference type="RefSeq" id="WP_145034560.1">
    <property type="nucleotide sequence ID" value="NZ_CP036271.1"/>
</dbReference>
<feature type="transmembrane region" description="Helical" evidence="2">
    <location>
        <begin position="21"/>
        <end position="45"/>
    </location>
</feature>
<evidence type="ECO:0000256" key="1">
    <source>
        <dbReference type="SAM" id="MobiDB-lite"/>
    </source>
</evidence>